<gene>
    <name evidence="2" type="ORF">M6D93_03525</name>
</gene>
<dbReference type="SUPFAM" id="SSF100950">
    <property type="entry name" value="NagB/RpiA/CoA transferase-like"/>
    <property type="match status" value="1"/>
</dbReference>
<dbReference type="EMBL" id="CP097332">
    <property type="protein sequence ID" value="UQX89079.1"/>
    <property type="molecule type" value="Genomic_DNA"/>
</dbReference>
<reference evidence="2" key="1">
    <citation type="journal article" date="2018" name="Int. J. Syst. Evol. Microbiol.">
        <title>Jatrophihabitans telluris sp. nov., isolated from sediment soil of lava forest wetlands and the emended description of the genus Jatrophihabitans.</title>
        <authorList>
            <person name="Lee K.C."/>
            <person name="Suh M.K."/>
            <person name="Eom M.K."/>
            <person name="Kim K.K."/>
            <person name="Kim J.S."/>
            <person name="Kim D.S."/>
            <person name="Ko S.H."/>
            <person name="Shin Y.K."/>
            <person name="Lee J.S."/>
        </authorList>
    </citation>
    <scope>NUCLEOTIDE SEQUENCE</scope>
    <source>
        <strain evidence="2">N237</strain>
    </source>
</reference>
<protein>
    <submittedName>
        <fullName evidence="2">LUD domain-containing protein</fullName>
    </submittedName>
</protein>
<dbReference type="Gene3D" id="3.40.50.10420">
    <property type="entry name" value="NagB/RpiA/CoA transferase-like"/>
    <property type="match status" value="1"/>
</dbReference>
<keyword evidence="3" id="KW-1185">Reference proteome</keyword>
<feature type="domain" description="LUD" evidence="1">
    <location>
        <begin position="113"/>
        <end position="210"/>
    </location>
</feature>
<name>A0ABY4R205_9ACTN</name>
<evidence type="ECO:0000259" key="1">
    <source>
        <dbReference type="Pfam" id="PF02589"/>
    </source>
</evidence>
<organism evidence="2 3">
    <name type="scientific">Jatrophihabitans telluris</name>
    <dbReference type="NCBI Taxonomy" id="2038343"/>
    <lineage>
        <taxon>Bacteria</taxon>
        <taxon>Bacillati</taxon>
        <taxon>Actinomycetota</taxon>
        <taxon>Actinomycetes</taxon>
        <taxon>Jatrophihabitantales</taxon>
        <taxon>Jatrophihabitantaceae</taxon>
        <taxon>Jatrophihabitans</taxon>
    </lineage>
</organism>
<dbReference type="InterPro" id="IPR003741">
    <property type="entry name" value="LUD_dom"/>
</dbReference>
<proteinExistence type="predicted"/>
<evidence type="ECO:0000313" key="2">
    <source>
        <dbReference type="EMBL" id="UQX89079.1"/>
    </source>
</evidence>
<dbReference type="InterPro" id="IPR024185">
    <property type="entry name" value="FTHF_cligase-like_sf"/>
</dbReference>
<accession>A0ABY4R205</accession>
<evidence type="ECO:0000313" key="3">
    <source>
        <dbReference type="Proteomes" id="UP001056336"/>
    </source>
</evidence>
<dbReference type="PANTHER" id="PTHR43682">
    <property type="entry name" value="LACTATE UTILIZATION PROTEIN C"/>
    <property type="match status" value="1"/>
</dbReference>
<dbReference type="Pfam" id="PF02589">
    <property type="entry name" value="LUD_dom"/>
    <property type="match status" value="1"/>
</dbReference>
<reference evidence="2" key="2">
    <citation type="submission" date="2022-05" db="EMBL/GenBank/DDBJ databases">
        <authorList>
            <person name="Kim J.-S."/>
            <person name="Lee K."/>
            <person name="Suh M."/>
            <person name="Eom M."/>
            <person name="Kim J.-S."/>
            <person name="Kim D.-S."/>
            <person name="Ko S.-H."/>
            <person name="Shin Y."/>
            <person name="Lee J.-S."/>
        </authorList>
    </citation>
    <scope>NUCLEOTIDE SEQUENCE</scope>
    <source>
        <strain evidence="2">N237</strain>
    </source>
</reference>
<dbReference type="RefSeq" id="WP_249772975.1">
    <property type="nucleotide sequence ID" value="NZ_CP097332.1"/>
</dbReference>
<dbReference type="Proteomes" id="UP001056336">
    <property type="component" value="Chromosome"/>
</dbReference>
<dbReference type="PANTHER" id="PTHR43682:SF1">
    <property type="entry name" value="LACTATE UTILIZATION PROTEIN C"/>
    <property type="match status" value="1"/>
</dbReference>
<dbReference type="InterPro" id="IPR037171">
    <property type="entry name" value="NagB/RpiA_transferase-like"/>
</dbReference>
<sequence length="210" mass="22282">MSAARSEVLARIGRALGPRGARANITVPRDYRTSSPADLDLFVERLEDYRATVFRVPAEAPDEDGIARTVAAAVAGRRRLIVPYGFPDAWTAVLQSMPEVELLTDGALSTGELDTMDGVLTTCAVGIAETGTIVLDAGPGQGRRALTLVPDFHLVVVRSSQVVGLVPEAVAVLDPTRPLTWISGPSATSDIELNRVEGVHGPRTLHVVLV</sequence>